<keyword evidence="2" id="KW-1185">Reference proteome</keyword>
<organism evidence="1 2">
    <name type="scientific">Pyrenophora seminiperda CCB06</name>
    <dbReference type="NCBI Taxonomy" id="1302712"/>
    <lineage>
        <taxon>Eukaryota</taxon>
        <taxon>Fungi</taxon>
        <taxon>Dikarya</taxon>
        <taxon>Ascomycota</taxon>
        <taxon>Pezizomycotina</taxon>
        <taxon>Dothideomycetes</taxon>
        <taxon>Pleosporomycetidae</taxon>
        <taxon>Pleosporales</taxon>
        <taxon>Pleosporineae</taxon>
        <taxon>Pleosporaceae</taxon>
        <taxon>Pyrenophora</taxon>
    </lineage>
</organism>
<sequence>MVKLVGIV</sequence>
<gene>
    <name evidence="1" type="ORF">GMOD_00006054</name>
</gene>
<dbReference type="EMBL" id="KE747818">
    <property type="protein sequence ID" value="RMZ69306.1"/>
    <property type="molecule type" value="Genomic_DNA"/>
</dbReference>
<evidence type="ECO:0000313" key="1">
    <source>
        <dbReference type="EMBL" id="RMZ69306.1"/>
    </source>
</evidence>
<dbReference type="Proteomes" id="UP000265663">
    <property type="component" value="Unassembled WGS sequence"/>
</dbReference>
<protein>
    <submittedName>
        <fullName evidence="1">Uncharacterized protein</fullName>
    </submittedName>
</protein>
<evidence type="ECO:0000313" key="2">
    <source>
        <dbReference type="Proteomes" id="UP000265663"/>
    </source>
</evidence>
<proteinExistence type="predicted"/>
<reference evidence="1 2" key="1">
    <citation type="journal article" date="2014" name="PLoS ONE">
        <title>De novo Genome Assembly of the Fungal Plant Pathogen Pyrenophora semeniperda.</title>
        <authorList>
            <person name="Soliai M.M."/>
            <person name="Meyer S.E."/>
            <person name="Udall J.A."/>
            <person name="Elzinga D.E."/>
            <person name="Hermansen R.A."/>
            <person name="Bodily P.M."/>
            <person name="Hart A.A."/>
            <person name="Coleman C.E."/>
        </authorList>
    </citation>
    <scope>NUCLEOTIDE SEQUENCE [LARGE SCALE GENOMIC DNA]</scope>
    <source>
        <strain evidence="1 2">CCB06</strain>
        <tissue evidence="1">Mycelium</tissue>
    </source>
</reference>
<accession>A0A3M7M4A3</accession>
<name>A0A3M7M4A3_9PLEO</name>